<feature type="transmembrane region" description="Helical" evidence="1">
    <location>
        <begin position="56"/>
        <end position="84"/>
    </location>
</feature>
<protein>
    <submittedName>
        <fullName evidence="2">Uncharacterized protein</fullName>
    </submittedName>
</protein>
<keyword evidence="1" id="KW-1133">Transmembrane helix</keyword>
<keyword evidence="1" id="KW-0472">Membrane</keyword>
<keyword evidence="1" id="KW-0812">Transmembrane</keyword>
<sequence length="150" mass="16114">MAFSKKDAASIRARQSPKKDYFRTKIKRMLNHLILIFSSSLGAAATYMLHKNGLSVVVASCIVGLLGALFGHLFNLPHLALVVFAGTFVGMTSTNLASLGLVVLGGLVCGIIYILSLKLFVGFGGKLGTTAFLSTLFVWGLFYLLQKITL</sequence>
<dbReference type="Proteomes" id="UP000643701">
    <property type="component" value="Unassembled WGS sequence"/>
</dbReference>
<name>A0A967E764_9FLAO</name>
<reference evidence="2" key="1">
    <citation type="submission" date="2020-03" db="EMBL/GenBank/DDBJ databases">
        <title>Psychroflexus Maritimus sp. nov., isolate from marine sediment.</title>
        <authorList>
            <person name="Zhong Y.-L."/>
        </authorList>
    </citation>
    <scope>NUCLEOTIDE SEQUENCE</scope>
    <source>
        <strain evidence="2">C1</strain>
    </source>
</reference>
<dbReference type="EMBL" id="JAANAS010000072">
    <property type="protein sequence ID" value="NGZ90471.1"/>
    <property type="molecule type" value="Genomic_DNA"/>
</dbReference>
<dbReference type="AlphaFoldDB" id="A0A967E764"/>
<feature type="transmembrane region" description="Helical" evidence="1">
    <location>
        <begin position="96"/>
        <end position="115"/>
    </location>
</feature>
<organism evidence="2 3">
    <name type="scientific">Psychroflexus maritimus</name>
    <dbReference type="NCBI Taxonomy" id="2714865"/>
    <lineage>
        <taxon>Bacteria</taxon>
        <taxon>Pseudomonadati</taxon>
        <taxon>Bacteroidota</taxon>
        <taxon>Flavobacteriia</taxon>
        <taxon>Flavobacteriales</taxon>
        <taxon>Flavobacteriaceae</taxon>
        <taxon>Psychroflexus</taxon>
    </lineage>
</organism>
<feature type="transmembrane region" description="Helical" evidence="1">
    <location>
        <begin position="127"/>
        <end position="145"/>
    </location>
</feature>
<comment type="caution">
    <text evidence="2">The sequence shown here is derived from an EMBL/GenBank/DDBJ whole genome shotgun (WGS) entry which is preliminary data.</text>
</comment>
<feature type="transmembrane region" description="Helical" evidence="1">
    <location>
        <begin position="29"/>
        <end position="50"/>
    </location>
</feature>
<gene>
    <name evidence="2" type="ORF">G7034_09420</name>
</gene>
<accession>A0A967E764</accession>
<evidence type="ECO:0000256" key="1">
    <source>
        <dbReference type="SAM" id="Phobius"/>
    </source>
</evidence>
<evidence type="ECO:0000313" key="3">
    <source>
        <dbReference type="Proteomes" id="UP000643701"/>
    </source>
</evidence>
<proteinExistence type="predicted"/>
<evidence type="ECO:0000313" key="2">
    <source>
        <dbReference type="EMBL" id="NGZ90471.1"/>
    </source>
</evidence>
<keyword evidence="3" id="KW-1185">Reference proteome</keyword>